<sequence length="87" mass="9253">MFFIIISIFILKGALRPILCQAPLGPDTALFGNHIPPGTSAQSPNTSISPSTLFDIFDGARRLLEARRGRPDASRVDLGTSPAFGGQ</sequence>
<evidence type="ECO:0000256" key="2">
    <source>
        <dbReference type="SAM" id="SignalP"/>
    </source>
</evidence>
<dbReference type="EMBL" id="KZ110596">
    <property type="protein sequence ID" value="OSX62893.1"/>
    <property type="molecule type" value="Genomic_DNA"/>
</dbReference>
<organism evidence="3 4">
    <name type="scientific">Postia placenta MAD-698-R-SB12</name>
    <dbReference type="NCBI Taxonomy" id="670580"/>
    <lineage>
        <taxon>Eukaryota</taxon>
        <taxon>Fungi</taxon>
        <taxon>Dikarya</taxon>
        <taxon>Basidiomycota</taxon>
        <taxon>Agaricomycotina</taxon>
        <taxon>Agaricomycetes</taxon>
        <taxon>Polyporales</taxon>
        <taxon>Adustoporiaceae</taxon>
        <taxon>Rhodonia</taxon>
    </lineage>
</organism>
<feature type="signal peptide" evidence="2">
    <location>
        <begin position="1"/>
        <end position="20"/>
    </location>
</feature>
<evidence type="ECO:0000313" key="3">
    <source>
        <dbReference type="EMBL" id="OSX62893.1"/>
    </source>
</evidence>
<name>A0A1X6N374_9APHY</name>
<keyword evidence="4" id="KW-1185">Reference proteome</keyword>
<reference evidence="3 4" key="1">
    <citation type="submission" date="2017-04" db="EMBL/GenBank/DDBJ databases">
        <title>Genome Sequence of the Model Brown-Rot Fungus Postia placenta SB12.</title>
        <authorList>
            <consortium name="DOE Joint Genome Institute"/>
            <person name="Gaskell J."/>
            <person name="Kersten P."/>
            <person name="Larrondo L.F."/>
            <person name="Canessa P."/>
            <person name="Martinez D."/>
            <person name="Hibbett D."/>
            <person name="Schmoll M."/>
            <person name="Kubicek C.P."/>
            <person name="Martinez A.T."/>
            <person name="Yadav J."/>
            <person name="Master E."/>
            <person name="Magnuson J.K."/>
            <person name="James T."/>
            <person name="Yaver D."/>
            <person name="Berka R."/>
            <person name="Labutti K."/>
            <person name="Lipzen A."/>
            <person name="Aerts A."/>
            <person name="Barry K."/>
            <person name="Henrissat B."/>
            <person name="Blanchette R."/>
            <person name="Grigoriev I."/>
            <person name="Cullen D."/>
        </authorList>
    </citation>
    <scope>NUCLEOTIDE SEQUENCE [LARGE SCALE GENOMIC DNA]</scope>
    <source>
        <strain evidence="3 4">MAD-698-R-SB12</strain>
    </source>
</reference>
<dbReference type="GeneID" id="36325704"/>
<proteinExistence type="predicted"/>
<gene>
    <name evidence="3" type="ORF">POSPLADRAFT_1056262</name>
</gene>
<dbReference type="AlphaFoldDB" id="A0A1X6N374"/>
<evidence type="ECO:0000256" key="1">
    <source>
        <dbReference type="SAM" id="MobiDB-lite"/>
    </source>
</evidence>
<keyword evidence="2" id="KW-0732">Signal</keyword>
<feature type="region of interest" description="Disordered" evidence="1">
    <location>
        <begin position="68"/>
        <end position="87"/>
    </location>
</feature>
<dbReference type="Proteomes" id="UP000194127">
    <property type="component" value="Unassembled WGS sequence"/>
</dbReference>
<dbReference type="RefSeq" id="XP_024339687.1">
    <property type="nucleotide sequence ID" value="XM_024480754.1"/>
</dbReference>
<feature type="chain" id="PRO_5010854382" evidence="2">
    <location>
        <begin position="21"/>
        <end position="87"/>
    </location>
</feature>
<evidence type="ECO:0000313" key="4">
    <source>
        <dbReference type="Proteomes" id="UP000194127"/>
    </source>
</evidence>
<accession>A0A1X6N374</accession>
<protein>
    <submittedName>
        <fullName evidence="3">Uncharacterized protein</fullName>
    </submittedName>
</protein>